<dbReference type="PANTHER" id="PTHR43782:SF3">
    <property type="entry name" value="ARGINASE"/>
    <property type="match status" value="1"/>
</dbReference>
<organism evidence="5 6">
    <name type="scientific">Pseudonocardia kunmingensis</name>
    <dbReference type="NCBI Taxonomy" id="630975"/>
    <lineage>
        <taxon>Bacteria</taxon>
        <taxon>Bacillati</taxon>
        <taxon>Actinomycetota</taxon>
        <taxon>Actinomycetes</taxon>
        <taxon>Pseudonocardiales</taxon>
        <taxon>Pseudonocardiaceae</taxon>
        <taxon>Pseudonocardia</taxon>
    </lineage>
</organism>
<dbReference type="EMBL" id="VFPA01000001">
    <property type="protein sequence ID" value="TQM14337.1"/>
    <property type="molecule type" value="Genomic_DNA"/>
</dbReference>
<keyword evidence="3" id="KW-0464">Manganese</keyword>
<dbReference type="Proteomes" id="UP000315677">
    <property type="component" value="Unassembled WGS sequence"/>
</dbReference>
<evidence type="ECO:0000256" key="1">
    <source>
        <dbReference type="ARBA" id="ARBA00022723"/>
    </source>
</evidence>
<dbReference type="SUPFAM" id="SSF52768">
    <property type="entry name" value="Arginase/deacetylase"/>
    <property type="match status" value="1"/>
</dbReference>
<dbReference type="PANTHER" id="PTHR43782">
    <property type="entry name" value="ARGINASE"/>
    <property type="match status" value="1"/>
</dbReference>
<evidence type="ECO:0000256" key="2">
    <source>
        <dbReference type="ARBA" id="ARBA00022801"/>
    </source>
</evidence>
<evidence type="ECO:0000256" key="3">
    <source>
        <dbReference type="ARBA" id="ARBA00023211"/>
    </source>
</evidence>
<dbReference type="AlphaFoldDB" id="A0A543DYB3"/>
<dbReference type="PROSITE" id="PS51409">
    <property type="entry name" value="ARGINASE_2"/>
    <property type="match status" value="1"/>
</dbReference>
<sequence length="254" mass="25971">MAHTVLVTVIAVPFHLDEHLPDLELPLTPDRTVAPALPGGTLWERAAVVAEEVAAAVAAEVSAGGVPVVLSGDCTTALGVVAGLQRAGRDPRVVWFDAHGDVQTPETSTSGYAGGFPVRQLVGGSDRTLPERLRLRSVAERDVVLVDARDLDPPEAAFLANSAIRRVPVGEVAAVLPGGPTYLHLDVDVVDPADFPGLLFPAPGGPGLSAVADAVRAVVAGTAVAAVGIACTYRPGSGADRALGELARELSALQ</sequence>
<evidence type="ECO:0000313" key="5">
    <source>
        <dbReference type="EMBL" id="TQM14337.1"/>
    </source>
</evidence>
<evidence type="ECO:0000256" key="4">
    <source>
        <dbReference type="PROSITE-ProRule" id="PRU00742"/>
    </source>
</evidence>
<reference evidence="5 6" key="1">
    <citation type="submission" date="2019-06" db="EMBL/GenBank/DDBJ databases">
        <title>Sequencing the genomes of 1000 actinobacteria strains.</title>
        <authorList>
            <person name="Klenk H.-P."/>
        </authorList>
    </citation>
    <scope>NUCLEOTIDE SEQUENCE [LARGE SCALE GENOMIC DNA]</scope>
    <source>
        <strain evidence="5 6">DSM 45301</strain>
    </source>
</reference>
<dbReference type="Pfam" id="PF00491">
    <property type="entry name" value="Arginase"/>
    <property type="match status" value="1"/>
</dbReference>
<gene>
    <name evidence="5" type="ORF">FB558_1099</name>
</gene>
<dbReference type="Gene3D" id="3.40.800.10">
    <property type="entry name" value="Ureohydrolase domain"/>
    <property type="match status" value="1"/>
</dbReference>
<dbReference type="GO" id="GO:0005829">
    <property type="term" value="C:cytosol"/>
    <property type="evidence" value="ECO:0007669"/>
    <property type="project" value="TreeGrafter"/>
</dbReference>
<comment type="caution">
    <text evidence="5">The sequence shown here is derived from an EMBL/GenBank/DDBJ whole genome shotgun (WGS) entry which is preliminary data.</text>
</comment>
<dbReference type="InterPro" id="IPR023696">
    <property type="entry name" value="Ureohydrolase_dom_sf"/>
</dbReference>
<protein>
    <submittedName>
        <fullName evidence="5">Arginase</fullName>
    </submittedName>
</protein>
<dbReference type="GO" id="GO:0004053">
    <property type="term" value="F:arginase activity"/>
    <property type="evidence" value="ECO:0007669"/>
    <property type="project" value="TreeGrafter"/>
</dbReference>
<accession>A0A543DYB3</accession>
<dbReference type="InterPro" id="IPR006035">
    <property type="entry name" value="Ureohydrolase"/>
</dbReference>
<proteinExistence type="inferred from homology"/>
<dbReference type="GO" id="GO:0030145">
    <property type="term" value="F:manganese ion binding"/>
    <property type="evidence" value="ECO:0007669"/>
    <property type="project" value="TreeGrafter"/>
</dbReference>
<keyword evidence="1" id="KW-0479">Metal-binding</keyword>
<keyword evidence="2" id="KW-0378">Hydrolase</keyword>
<name>A0A543DYB3_9PSEU</name>
<evidence type="ECO:0000313" key="6">
    <source>
        <dbReference type="Proteomes" id="UP000315677"/>
    </source>
</evidence>
<dbReference type="PRINTS" id="PR00116">
    <property type="entry name" value="ARGINASE"/>
</dbReference>
<comment type="similarity">
    <text evidence="4">Belongs to the arginase family.</text>
</comment>
<keyword evidence="6" id="KW-1185">Reference proteome</keyword>